<feature type="signal peptide" evidence="4">
    <location>
        <begin position="1"/>
        <end position="18"/>
    </location>
</feature>
<keyword evidence="6" id="KW-1185">Reference proteome</keyword>
<evidence type="ECO:0000313" key="5">
    <source>
        <dbReference type="EMBL" id="RAH78568.1"/>
    </source>
</evidence>
<evidence type="ECO:0000256" key="3">
    <source>
        <dbReference type="SAM" id="MobiDB-lite"/>
    </source>
</evidence>
<evidence type="ECO:0000313" key="6">
    <source>
        <dbReference type="Proteomes" id="UP000249497"/>
    </source>
</evidence>
<feature type="disulfide bond" evidence="2">
    <location>
        <begin position="125"/>
        <end position="149"/>
    </location>
</feature>
<dbReference type="SUPFAM" id="SSF49899">
    <property type="entry name" value="Concanavalin A-like lectins/glucanases"/>
    <property type="match status" value="1"/>
</dbReference>
<feature type="region of interest" description="Disordered" evidence="3">
    <location>
        <begin position="28"/>
        <end position="57"/>
    </location>
</feature>
<evidence type="ECO:0000256" key="2">
    <source>
        <dbReference type="PIRSR" id="PIRSR600250-51"/>
    </source>
</evidence>
<keyword evidence="4" id="KW-0732">Signal</keyword>
<evidence type="ECO:0000256" key="4">
    <source>
        <dbReference type="SAM" id="SignalP"/>
    </source>
</evidence>
<gene>
    <name evidence="5" type="ORF">BO86DRAFT_402658</name>
</gene>
<proteinExistence type="predicted"/>
<dbReference type="Gene3D" id="2.60.120.700">
    <property type="entry name" value="Peptidase G1"/>
    <property type="match status" value="1"/>
</dbReference>
<name>A0A8T8WRT0_ASPJA</name>
<evidence type="ECO:0000256" key="1">
    <source>
        <dbReference type="PIRSR" id="PIRSR600250-50"/>
    </source>
</evidence>
<organism evidence="5 6">
    <name type="scientific">Aspergillus japonicus CBS 114.51</name>
    <dbReference type="NCBI Taxonomy" id="1448312"/>
    <lineage>
        <taxon>Eukaryota</taxon>
        <taxon>Fungi</taxon>
        <taxon>Dikarya</taxon>
        <taxon>Ascomycota</taxon>
        <taxon>Pezizomycotina</taxon>
        <taxon>Eurotiomycetes</taxon>
        <taxon>Eurotiomycetidae</taxon>
        <taxon>Eurotiales</taxon>
        <taxon>Aspergillaceae</taxon>
        <taxon>Aspergillus</taxon>
        <taxon>Aspergillus subgen. Circumdati</taxon>
    </lineage>
</organism>
<dbReference type="GeneID" id="37177571"/>
<dbReference type="Proteomes" id="UP000249497">
    <property type="component" value="Unassembled WGS sequence"/>
</dbReference>
<feature type="chain" id="PRO_5035719679" description="Aspergillopepsin" evidence="4">
    <location>
        <begin position="19"/>
        <end position="292"/>
    </location>
</feature>
<dbReference type="InterPro" id="IPR013320">
    <property type="entry name" value="ConA-like_dom_sf"/>
</dbReference>
<reference evidence="5 6" key="1">
    <citation type="submission" date="2018-02" db="EMBL/GenBank/DDBJ databases">
        <title>The genomes of Aspergillus section Nigri reveals drivers in fungal speciation.</title>
        <authorList>
            <consortium name="DOE Joint Genome Institute"/>
            <person name="Vesth T.C."/>
            <person name="Nybo J."/>
            <person name="Theobald S."/>
            <person name="Brandl J."/>
            <person name="Frisvad J.C."/>
            <person name="Nielsen K.F."/>
            <person name="Lyhne E.K."/>
            <person name="Kogle M.E."/>
            <person name="Kuo A."/>
            <person name="Riley R."/>
            <person name="Clum A."/>
            <person name="Nolan M."/>
            <person name="Lipzen A."/>
            <person name="Salamov A."/>
            <person name="Henrissat B."/>
            <person name="Wiebenga A."/>
            <person name="De vries R.P."/>
            <person name="Grigoriev I.V."/>
            <person name="Mortensen U.H."/>
            <person name="Andersen M.R."/>
            <person name="Baker S.E."/>
        </authorList>
    </citation>
    <scope>NUCLEOTIDE SEQUENCE [LARGE SCALE GENOMIC DNA]</scope>
    <source>
        <strain evidence="5 6">CBS 114.51</strain>
    </source>
</reference>
<keyword evidence="2" id="KW-1015">Disulfide bond</keyword>
<evidence type="ECO:0008006" key="7">
    <source>
        <dbReference type="Google" id="ProtNLM"/>
    </source>
</evidence>
<dbReference type="GO" id="GO:0006508">
    <property type="term" value="P:proteolysis"/>
    <property type="evidence" value="ECO:0007669"/>
    <property type="project" value="InterPro"/>
</dbReference>
<dbReference type="AlphaFoldDB" id="A0A8T8WRT0"/>
<accession>A0A8T8WRT0</accession>
<protein>
    <recommendedName>
        <fullName evidence="7">Aspergillopepsin</fullName>
    </recommendedName>
</protein>
<feature type="active site" description="Proton acceptor" evidence="1">
    <location>
        <position position="229"/>
    </location>
</feature>
<dbReference type="RefSeq" id="XP_025524462.1">
    <property type="nucleotide sequence ID" value="XM_025673879.1"/>
</dbReference>
<dbReference type="OrthoDB" id="2862635at2759"/>
<dbReference type="EMBL" id="KZ824825">
    <property type="protein sequence ID" value="RAH78568.1"/>
    <property type="molecule type" value="Genomic_DNA"/>
</dbReference>
<dbReference type="PRINTS" id="PR00977">
    <property type="entry name" value="SCYTLDPTASE"/>
</dbReference>
<dbReference type="GO" id="GO:0070007">
    <property type="term" value="F:glutamic-type endopeptidase activity"/>
    <property type="evidence" value="ECO:0007669"/>
    <property type="project" value="InterPro"/>
</dbReference>
<dbReference type="PANTHER" id="PTHR37536">
    <property type="entry name" value="PUTATIVE (AFU_ORTHOLOGUE AFUA_3G02970)-RELATED"/>
    <property type="match status" value="1"/>
</dbReference>
<feature type="compositionally biased region" description="Basic and acidic residues" evidence="3">
    <location>
        <begin position="28"/>
        <end position="37"/>
    </location>
</feature>
<dbReference type="Pfam" id="PF01828">
    <property type="entry name" value="Peptidase_A4"/>
    <property type="match status" value="1"/>
</dbReference>
<dbReference type="InterPro" id="IPR038656">
    <property type="entry name" value="Peptidase_G1_sf"/>
</dbReference>
<sequence>MKFTTILTGSLLASAALAAPLTEKRRARAEARAEARRATGLKRKSNPPLSPATNTPLQHANISQVEYSSNWAGAVLIGSGYTEVTGEFVVPSVSSPSGSSGSGGGFGGGFGSGFSSDFGGDTEYCASAWVGIDGDTCETAILQTGIDFCYEDGETYYDAWYEWYPDYAYDFDNIDISEGDSIKVTVKATSDTSGTATVENVSTGQSVTHSFSGNVEGSLCETNAEWIVEDFESGDSLVAFADFGTVTFTGAEAISNGETVTPSGATLMDIEQDGEVLTSVSVDGSAVTVTYV</sequence>
<feature type="disulfide bond" evidence="2">
    <location>
        <begin position="137"/>
        <end position="220"/>
    </location>
</feature>
<dbReference type="InterPro" id="IPR000250">
    <property type="entry name" value="Peptidase_G1"/>
</dbReference>
<dbReference type="PANTHER" id="PTHR37536:SF3">
    <property type="entry name" value="PUTATIVE (AFU_ORTHOLOGUE AFUA_3G02970)-RELATED"/>
    <property type="match status" value="1"/>
</dbReference>
<dbReference type="CDD" id="cd13426">
    <property type="entry name" value="Peptidase_G1"/>
    <property type="match status" value="1"/>
</dbReference>